<protein>
    <recommendedName>
        <fullName evidence="4">Type IV pilus assembly protein PilW</fullName>
    </recommendedName>
</protein>
<keyword evidence="1" id="KW-1133">Transmembrane helix</keyword>
<gene>
    <name evidence="2" type="ORF">IMCC3135_11555</name>
</gene>
<evidence type="ECO:0008006" key="4">
    <source>
        <dbReference type="Google" id="ProtNLM"/>
    </source>
</evidence>
<keyword evidence="1" id="KW-0812">Transmembrane</keyword>
<dbReference type="Pfam" id="PF07963">
    <property type="entry name" value="N_methyl"/>
    <property type="match status" value="1"/>
</dbReference>
<dbReference type="PROSITE" id="PS00409">
    <property type="entry name" value="PROKAR_NTER_METHYL"/>
    <property type="match status" value="1"/>
</dbReference>
<keyword evidence="3" id="KW-1185">Reference proteome</keyword>
<dbReference type="InterPro" id="IPR012902">
    <property type="entry name" value="N_methyl_site"/>
</dbReference>
<dbReference type="Pfam" id="PF16074">
    <property type="entry name" value="PilW"/>
    <property type="match status" value="1"/>
</dbReference>
<keyword evidence="1" id="KW-0472">Membrane</keyword>
<accession>A0A2Z2NQX8</accession>
<dbReference type="InterPro" id="IPR032092">
    <property type="entry name" value="PilW"/>
</dbReference>
<feature type="transmembrane region" description="Helical" evidence="1">
    <location>
        <begin position="37"/>
        <end position="58"/>
    </location>
</feature>
<name>A0A2Z2NQX8_9GAMM</name>
<evidence type="ECO:0000313" key="2">
    <source>
        <dbReference type="EMBL" id="ASJ72401.1"/>
    </source>
</evidence>
<evidence type="ECO:0000313" key="3">
    <source>
        <dbReference type="Proteomes" id="UP000250079"/>
    </source>
</evidence>
<dbReference type="KEGG" id="gai:IMCC3135_11555"/>
<organism evidence="2 3">
    <name type="scientific">Granulosicoccus antarcticus IMCC3135</name>
    <dbReference type="NCBI Taxonomy" id="1192854"/>
    <lineage>
        <taxon>Bacteria</taxon>
        <taxon>Pseudomonadati</taxon>
        <taxon>Pseudomonadota</taxon>
        <taxon>Gammaproteobacteria</taxon>
        <taxon>Chromatiales</taxon>
        <taxon>Granulosicoccaceae</taxon>
        <taxon>Granulosicoccus</taxon>
    </lineage>
</organism>
<dbReference type="AlphaFoldDB" id="A0A2Z2NQX8"/>
<dbReference type="EMBL" id="CP018632">
    <property type="protein sequence ID" value="ASJ72401.1"/>
    <property type="molecule type" value="Genomic_DNA"/>
</dbReference>
<dbReference type="Proteomes" id="UP000250079">
    <property type="component" value="Chromosome"/>
</dbReference>
<dbReference type="GO" id="GO:0043683">
    <property type="term" value="P:type IV pilus assembly"/>
    <property type="evidence" value="ECO:0007669"/>
    <property type="project" value="InterPro"/>
</dbReference>
<proteinExistence type="predicted"/>
<sequence>MKLPVQLRTVSSPGRGLLRNSTLQTIHAQQGLSLIEIMIAMVVGLLLVGGMITVFAGSKRSAELNKTMAMIQENGRFALSSMVSDVRLAGFQGCTDSRIKARIRATLAPTSDFSLSNISSSLINADGSWAPAAPLNFVPPTTAGSPLPGTYALSVQFGSPETRQIQAMANVSTDVVIAGSDPAIVTTGDLALISNCQVADIFMVTNAANGVLKHAAVGNGGNNRLSAPYGQTSNERARIMRFEANIYYVGNTQRTNAAGEPVYALYRQSWPYDRPPVEMVEGVSNMKVRLGFRNPDGNSNLNYVSPEDSAAASGRVESVEIGILMQSFEQVAADTDNRAYLLAGTTLSPGSSSSSASTHYIADRSLRLAFGSTVSIRNRR</sequence>
<reference evidence="2 3" key="1">
    <citation type="submission" date="2016-12" db="EMBL/GenBank/DDBJ databases">
        <authorList>
            <person name="Song W.-J."/>
            <person name="Kurnit D.M."/>
        </authorList>
    </citation>
    <scope>NUCLEOTIDE SEQUENCE [LARGE SCALE GENOMIC DNA]</scope>
    <source>
        <strain evidence="2 3">IMCC3135</strain>
    </source>
</reference>
<evidence type="ECO:0000256" key="1">
    <source>
        <dbReference type="SAM" id="Phobius"/>
    </source>
</evidence>